<feature type="compositionally biased region" description="Basic and acidic residues" evidence="2">
    <location>
        <begin position="11"/>
        <end position="24"/>
    </location>
</feature>
<dbReference type="CDD" id="cd04301">
    <property type="entry name" value="NAT_SF"/>
    <property type="match status" value="1"/>
</dbReference>
<accession>U6LGJ1</accession>
<dbReference type="InterPro" id="IPR000182">
    <property type="entry name" value="GNAT_dom"/>
</dbReference>
<dbReference type="Proteomes" id="UP000030750">
    <property type="component" value="Unassembled WGS sequence"/>
</dbReference>
<dbReference type="PANTHER" id="PTHR13947">
    <property type="entry name" value="GNAT FAMILY N-ACETYLTRANSFERASE"/>
    <property type="match status" value="1"/>
</dbReference>
<dbReference type="PROSITE" id="PS51186">
    <property type="entry name" value="GNAT"/>
    <property type="match status" value="1"/>
</dbReference>
<dbReference type="PANTHER" id="PTHR13947:SF37">
    <property type="entry name" value="LD18367P"/>
    <property type="match status" value="1"/>
</dbReference>
<evidence type="ECO:0000256" key="2">
    <source>
        <dbReference type="SAM" id="MobiDB-lite"/>
    </source>
</evidence>
<dbReference type="GO" id="GO:0008080">
    <property type="term" value="F:N-acetyltransferase activity"/>
    <property type="evidence" value="ECO:0007669"/>
    <property type="project" value="InterPro"/>
</dbReference>
<dbReference type="OrthoDB" id="41532at2759"/>
<feature type="compositionally biased region" description="Basic and acidic residues" evidence="2">
    <location>
        <begin position="74"/>
        <end position="97"/>
    </location>
</feature>
<dbReference type="InterPro" id="IPR016181">
    <property type="entry name" value="Acyl_CoA_acyltransferase"/>
</dbReference>
<proteinExistence type="predicted"/>
<dbReference type="SUPFAM" id="SSF55729">
    <property type="entry name" value="Acyl-CoA N-acyltransferases (Nat)"/>
    <property type="match status" value="1"/>
</dbReference>
<dbReference type="EMBL" id="HG711106">
    <property type="protein sequence ID" value="CDJ48363.1"/>
    <property type="molecule type" value="Genomic_DNA"/>
</dbReference>
<name>U6LGJ1_9EIME</name>
<evidence type="ECO:0000313" key="5">
    <source>
        <dbReference type="Proteomes" id="UP000030750"/>
    </source>
</evidence>
<keyword evidence="1 4" id="KW-0808">Transferase</keyword>
<dbReference type="Pfam" id="PF00583">
    <property type="entry name" value="Acetyltransf_1"/>
    <property type="match status" value="1"/>
</dbReference>
<dbReference type="AlphaFoldDB" id="U6LGJ1"/>
<keyword evidence="5" id="KW-1185">Reference proteome</keyword>
<evidence type="ECO:0000259" key="3">
    <source>
        <dbReference type="PROSITE" id="PS51186"/>
    </source>
</evidence>
<organism evidence="4 5">
    <name type="scientific">Eimeria brunetti</name>
    <dbReference type="NCBI Taxonomy" id="51314"/>
    <lineage>
        <taxon>Eukaryota</taxon>
        <taxon>Sar</taxon>
        <taxon>Alveolata</taxon>
        <taxon>Apicomplexa</taxon>
        <taxon>Conoidasida</taxon>
        <taxon>Coccidia</taxon>
        <taxon>Eucoccidiorida</taxon>
        <taxon>Eimeriorina</taxon>
        <taxon>Eimeriidae</taxon>
        <taxon>Eimeria</taxon>
    </lineage>
</organism>
<feature type="domain" description="N-acetyltransferase" evidence="3">
    <location>
        <begin position="176"/>
        <end position="327"/>
    </location>
</feature>
<feature type="region of interest" description="Disordered" evidence="2">
    <location>
        <begin position="333"/>
        <end position="358"/>
    </location>
</feature>
<reference evidence="4" key="2">
    <citation type="submission" date="2013-10" db="EMBL/GenBank/DDBJ databases">
        <authorList>
            <person name="Aslett M."/>
        </authorList>
    </citation>
    <scope>NUCLEOTIDE SEQUENCE [LARGE SCALE GENOMIC DNA]</scope>
    <source>
        <strain evidence="4">Houghton</strain>
    </source>
</reference>
<reference evidence="4" key="1">
    <citation type="submission" date="2013-10" db="EMBL/GenBank/DDBJ databases">
        <title>Genomic analysis of the causative agents of coccidiosis in chickens.</title>
        <authorList>
            <person name="Reid A.J."/>
            <person name="Blake D."/>
            <person name="Billington K."/>
            <person name="Browne H."/>
            <person name="Dunn M."/>
            <person name="Hung S."/>
            <person name="Kawahara F."/>
            <person name="Miranda-Saavedra D."/>
            <person name="Mourier T."/>
            <person name="Nagra H."/>
            <person name="Otto T.D."/>
            <person name="Rawlings N."/>
            <person name="Sanchez A."/>
            <person name="Sanders M."/>
            <person name="Subramaniam C."/>
            <person name="Tay Y."/>
            <person name="Dear P."/>
            <person name="Doerig C."/>
            <person name="Gruber A."/>
            <person name="Parkinson J."/>
            <person name="Shirley M."/>
            <person name="Wan K.L."/>
            <person name="Berriman M."/>
            <person name="Tomley F."/>
            <person name="Pain A."/>
        </authorList>
    </citation>
    <scope>NUCLEOTIDE SEQUENCE [LARGE SCALE GENOMIC DNA]</scope>
    <source>
        <strain evidence="4">Houghton</strain>
    </source>
</reference>
<dbReference type="InterPro" id="IPR050769">
    <property type="entry name" value="NAT_camello-type"/>
</dbReference>
<feature type="region of interest" description="Disordered" evidence="2">
    <location>
        <begin position="1"/>
        <end position="33"/>
    </location>
</feature>
<gene>
    <name evidence="4" type="ORF">EBH_0071120</name>
</gene>
<dbReference type="VEuPathDB" id="ToxoDB:EBH_0071120"/>
<sequence>MPANNGGEPATGHEEAETRSHTDNADITSSYKDVNNSIRSSRAENLDILQGNARRGLGSCASEPQLWRSLNRQEQQHKVEAEKQQEQQLQHDSETKPHQRRRSSSCHSSHQEAASANVVLREARSSDAPLVRDLMKSHLRSLILPAVFYWLCRHAQDFGSFLIICCCFVPLDRMLISLCCFLLLLLVRVVLELEQYAARGCPDLAEFDRHYLEAERNRFWVAETKQPTGNRVVGCIGFIVHPSNPQEGQLVRLVVSPGSRGAGVGSRLLSCALGFAASCRCRSIEVFANSLNASSASFFRNRHFELVQVVRRKLMRGDLLRWRVALDCQGRPVEPKADHASTGAVAFPTSPPKPAEVG</sequence>
<evidence type="ECO:0000313" key="4">
    <source>
        <dbReference type="EMBL" id="CDJ48363.1"/>
    </source>
</evidence>
<protein>
    <submittedName>
        <fullName evidence="4">Acetyltransferase domain-containing protein, putative</fullName>
    </submittedName>
</protein>
<feature type="compositionally biased region" description="Pro residues" evidence="2">
    <location>
        <begin position="349"/>
        <end position="358"/>
    </location>
</feature>
<evidence type="ECO:0000256" key="1">
    <source>
        <dbReference type="ARBA" id="ARBA00022679"/>
    </source>
</evidence>
<dbReference type="Gene3D" id="3.40.630.30">
    <property type="match status" value="1"/>
</dbReference>
<feature type="region of interest" description="Disordered" evidence="2">
    <location>
        <begin position="72"/>
        <end position="111"/>
    </location>
</feature>